<keyword evidence="3" id="KW-1003">Cell membrane</keyword>
<evidence type="ECO:0000313" key="12">
    <source>
        <dbReference type="EMBL" id="KAL0338426.1"/>
    </source>
</evidence>
<evidence type="ECO:0000256" key="7">
    <source>
        <dbReference type="ARBA" id="ARBA00023136"/>
    </source>
</evidence>
<evidence type="ECO:0000256" key="3">
    <source>
        <dbReference type="ARBA" id="ARBA00022475"/>
    </source>
</evidence>
<reference evidence="12" key="1">
    <citation type="submission" date="2020-06" db="EMBL/GenBank/DDBJ databases">
        <authorList>
            <person name="Li T."/>
            <person name="Hu X."/>
            <person name="Zhang T."/>
            <person name="Song X."/>
            <person name="Zhang H."/>
            <person name="Dai N."/>
            <person name="Sheng W."/>
            <person name="Hou X."/>
            <person name="Wei L."/>
        </authorList>
    </citation>
    <scope>NUCLEOTIDE SEQUENCE</scope>
    <source>
        <strain evidence="12">G01</strain>
        <tissue evidence="12">Leaf</tissue>
    </source>
</reference>
<dbReference type="GO" id="GO:0009834">
    <property type="term" value="P:plant-type secondary cell wall biogenesis"/>
    <property type="evidence" value="ECO:0007669"/>
    <property type="project" value="UniProtKB-ARBA"/>
</dbReference>
<comment type="subcellular location">
    <subcellularLocation>
        <location evidence="1">Cell membrane</location>
        <topology evidence="1">Lipid-anchor</topology>
        <topology evidence="1">GPI-anchor</topology>
    </subcellularLocation>
</comment>
<dbReference type="Gene3D" id="2.30.180.10">
    <property type="entry name" value="FAS1 domain"/>
    <property type="match status" value="1"/>
</dbReference>
<evidence type="ECO:0000256" key="10">
    <source>
        <dbReference type="SAM" id="MobiDB-lite"/>
    </source>
</evidence>
<gene>
    <name evidence="12" type="ORF">Sangu_1364700</name>
</gene>
<evidence type="ECO:0000259" key="11">
    <source>
        <dbReference type="PROSITE" id="PS50213"/>
    </source>
</evidence>
<keyword evidence="7" id="KW-0472">Membrane</keyword>
<dbReference type="FunFam" id="2.30.180.10:FF:000006">
    <property type="entry name" value="Fasciclin-like arabinogalactan protein 11"/>
    <property type="match status" value="1"/>
</dbReference>
<dbReference type="PANTHER" id="PTHR32077:SF65">
    <property type="entry name" value="FASCICLIN-LIKE ARABINOGALACTAN PROTEIN 11"/>
    <property type="match status" value="1"/>
</dbReference>
<evidence type="ECO:0000256" key="4">
    <source>
        <dbReference type="ARBA" id="ARBA00022622"/>
    </source>
</evidence>
<dbReference type="PANTHER" id="PTHR32077">
    <property type="entry name" value="FASCICLIN-LIKE ARABINOGALACTAN PROTEIN"/>
    <property type="match status" value="1"/>
</dbReference>
<evidence type="ECO:0000256" key="2">
    <source>
        <dbReference type="ARBA" id="ARBA00007843"/>
    </source>
</evidence>
<keyword evidence="4" id="KW-0336">GPI-anchor</keyword>
<evidence type="ECO:0000256" key="6">
    <source>
        <dbReference type="ARBA" id="ARBA00022974"/>
    </source>
</evidence>
<dbReference type="SUPFAM" id="SSF82153">
    <property type="entry name" value="FAS1 domain"/>
    <property type="match status" value="1"/>
</dbReference>
<feature type="domain" description="FAS1" evidence="11">
    <location>
        <begin position="66"/>
        <end position="209"/>
    </location>
</feature>
<keyword evidence="4" id="KW-0449">Lipoprotein</keyword>
<sequence>MCPASSRIRNPIIPHENWPPAKLFSLSCQAIKDEILTSCIPSSPPLRLLHPDCRPVPAAAPAPPGPTNVTAILEKAGQFTTFIRLLQNTKVADQITAALNNSNQGLTILAPTDSSFSNLKPGTLNSFTDEQKVQLIQFHILPSFFSPSQFQAASNPLRTQAGGSQGSFPLNVTATGNSVNITTGVTNATVGNPIYTDGQLAVYQVDQVLLPLSFFMTPAPAPAPQKPKKAARSADAPSGSDFSTTADSSSAICLSKKVIRAMSCAMLVLAAFT</sequence>
<keyword evidence="5" id="KW-0732">Signal</keyword>
<dbReference type="GO" id="GO:0098552">
    <property type="term" value="C:side of membrane"/>
    <property type="evidence" value="ECO:0007669"/>
    <property type="project" value="UniProtKB-KW"/>
</dbReference>
<feature type="region of interest" description="Disordered" evidence="10">
    <location>
        <begin position="221"/>
        <end position="246"/>
    </location>
</feature>
<protein>
    <submittedName>
        <fullName evidence="12">Fasciclin-like arabinogalactan protein 12</fullName>
    </submittedName>
</protein>
<evidence type="ECO:0000256" key="9">
    <source>
        <dbReference type="ARBA" id="ARBA00024686"/>
    </source>
</evidence>
<organism evidence="12">
    <name type="scientific">Sesamum angustifolium</name>
    <dbReference type="NCBI Taxonomy" id="2727405"/>
    <lineage>
        <taxon>Eukaryota</taxon>
        <taxon>Viridiplantae</taxon>
        <taxon>Streptophyta</taxon>
        <taxon>Embryophyta</taxon>
        <taxon>Tracheophyta</taxon>
        <taxon>Spermatophyta</taxon>
        <taxon>Magnoliopsida</taxon>
        <taxon>eudicotyledons</taxon>
        <taxon>Gunneridae</taxon>
        <taxon>Pentapetalae</taxon>
        <taxon>asterids</taxon>
        <taxon>lamiids</taxon>
        <taxon>Lamiales</taxon>
        <taxon>Pedaliaceae</taxon>
        <taxon>Sesamum</taxon>
    </lineage>
</organism>
<dbReference type="SMART" id="SM00554">
    <property type="entry name" value="FAS1"/>
    <property type="match status" value="1"/>
</dbReference>
<comment type="caution">
    <text evidence="12">The sequence shown here is derived from an EMBL/GenBank/DDBJ whole genome shotgun (WGS) entry which is preliminary data.</text>
</comment>
<accession>A0AAW2N7L3</accession>
<reference evidence="12" key="2">
    <citation type="journal article" date="2024" name="Plant">
        <title>Genomic evolution and insights into agronomic trait innovations of Sesamum species.</title>
        <authorList>
            <person name="Miao H."/>
            <person name="Wang L."/>
            <person name="Qu L."/>
            <person name="Liu H."/>
            <person name="Sun Y."/>
            <person name="Le M."/>
            <person name="Wang Q."/>
            <person name="Wei S."/>
            <person name="Zheng Y."/>
            <person name="Lin W."/>
            <person name="Duan Y."/>
            <person name="Cao H."/>
            <person name="Xiong S."/>
            <person name="Wang X."/>
            <person name="Wei L."/>
            <person name="Li C."/>
            <person name="Ma Q."/>
            <person name="Ju M."/>
            <person name="Zhao R."/>
            <person name="Li G."/>
            <person name="Mu C."/>
            <person name="Tian Q."/>
            <person name="Mei H."/>
            <person name="Zhang T."/>
            <person name="Gao T."/>
            <person name="Zhang H."/>
        </authorList>
    </citation>
    <scope>NUCLEOTIDE SEQUENCE</scope>
    <source>
        <strain evidence="12">G01</strain>
    </source>
</reference>
<keyword evidence="8" id="KW-0325">Glycoprotein</keyword>
<dbReference type="PROSITE" id="PS50213">
    <property type="entry name" value="FAS1"/>
    <property type="match status" value="1"/>
</dbReference>
<evidence type="ECO:0000256" key="1">
    <source>
        <dbReference type="ARBA" id="ARBA00004609"/>
    </source>
</evidence>
<dbReference type="InterPro" id="IPR036378">
    <property type="entry name" value="FAS1_dom_sf"/>
</dbReference>
<dbReference type="Pfam" id="PF02469">
    <property type="entry name" value="Fasciclin"/>
    <property type="match status" value="1"/>
</dbReference>
<evidence type="ECO:0000256" key="8">
    <source>
        <dbReference type="ARBA" id="ARBA00023180"/>
    </source>
</evidence>
<dbReference type="AlphaFoldDB" id="A0AAW2N7L3"/>
<dbReference type="InterPro" id="IPR000782">
    <property type="entry name" value="FAS1_domain"/>
</dbReference>
<comment type="function">
    <text evidence="9">May be a cell surface adhesion protein.</text>
</comment>
<evidence type="ECO:0000256" key="5">
    <source>
        <dbReference type="ARBA" id="ARBA00022729"/>
    </source>
</evidence>
<dbReference type="GO" id="GO:0005886">
    <property type="term" value="C:plasma membrane"/>
    <property type="evidence" value="ECO:0007669"/>
    <property type="project" value="UniProtKB-SubCell"/>
</dbReference>
<name>A0AAW2N7L3_9LAMI</name>
<dbReference type="EMBL" id="JACGWK010000008">
    <property type="protein sequence ID" value="KAL0338426.1"/>
    <property type="molecule type" value="Genomic_DNA"/>
</dbReference>
<proteinExistence type="inferred from homology"/>
<keyword evidence="6" id="KW-0654">Proteoglycan</keyword>
<dbReference type="InterPro" id="IPR045003">
    <property type="entry name" value="FLA_A"/>
</dbReference>
<comment type="similarity">
    <text evidence="2">Belongs to the fasciclin-like AGP family.</text>
</comment>